<feature type="region of interest" description="Disordered" evidence="1">
    <location>
        <begin position="104"/>
        <end position="144"/>
    </location>
</feature>
<evidence type="ECO:0000313" key="2">
    <source>
        <dbReference type="Proteomes" id="UP000504610"/>
    </source>
</evidence>
<sequence length="144" mass="16597">MYRSTPTHNSSNKGLSVSYLVSLMVLCARHANRLSKKLKPKKRTHYENFGGRWNLTSSPMRFKADKEKTAAMEEEEHGLWQREILMGGKCEPLDFSGVIHYDRNGRQLREMPPRSPRGTPFPVPQPVLKTGRHERVTVGHDRNE</sequence>
<dbReference type="PANTHER" id="PTHR33237">
    <property type="entry name" value="F2P16.13 PROTEIN-RELATED"/>
    <property type="match status" value="1"/>
</dbReference>
<gene>
    <name evidence="3" type="primary">LOC108855314</name>
</gene>
<accession>A0A6J0NKI3</accession>
<dbReference type="Proteomes" id="UP000504610">
    <property type="component" value="Chromosome 1"/>
</dbReference>
<proteinExistence type="predicted"/>
<dbReference type="GeneID" id="108855314"/>
<dbReference type="KEGG" id="rsz:108855314"/>
<feature type="compositionally biased region" description="Pro residues" evidence="1">
    <location>
        <begin position="113"/>
        <end position="125"/>
    </location>
</feature>
<reference evidence="2" key="1">
    <citation type="journal article" date="2019" name="Database">
        <title>The radish genome database (RadishGD): an integrated information resource for radish genomics.</title>
        <authorList>
            <person name="Yu H.J."/>
            <person name="Baek S."/>
            <person name="Lee Y.J."/>
            <person name="Cho A."/>
            <person name="Mun J.H."/>
        </authorList>
    </citation>
    <scope>NUCLEOTIDE SEQUENCE [LARGE SCALE GENOMIC DNA]</scope>
    <source>
        <strain evidence="2">cv. WK10039</strain>
    </source>
</reference>
<feature type="compositionally biased region" description="Basic and acidic residues" evidence="1">
    <location>
        <begin position="131"/>
        <end position="144"/>
    </location>
</feature>
<protein>
    <submittedName>
        <fullName evidence="3">Uncharacterized protein LOC108855314</fullName>
    </submittedName>
</protein>
<dbReference type="PANTHER" id="PTHR33237:SF46">
    <property type="entry name" value="OS01G0606100 PROTEIN"/>
    <property type="match status" value="1"/>
</dbReference>
<dbReference type="RefSeq" id="XP_018484606.1">
    <property type="nucleotide sequence ID" value="XM_018629104.2"/>
</dbReference>
<reference evidence="3" key="2">
    <citation type="submission" date="2025-08" db="UniProtKB">
        <authorList>
            <consortium name="RefSeq"/>
        </authorList>
    </citation>
    <scope>IDENTIFICATION</scope>
    <source>
        <tissue evidence="3">Leaf</tissue>
    </source>
</reference>
<name>A0A6J0NKI3_RAPSA</name>
<evidence type="ECO:0000256" key="1">
    <source>
        <dbReference type="SAM" id="MobiDB-lite"/>
    </source>
</evidence>
<keyword evidence="2" id="KW-1185">Reference proteome</keyword>
<organism evidence="2 3">
    <name type="scientific">Raphanus sativus</name>
    <name type="common">Radish</name>
    <name type="synonym">Raphanus raphanistrum var. sativus</name>
    <dbReference type="NCBI Taxonomy" id="3726"/>
    <lineage>
        <taxon>Eukaryota</taxon>
        <taxon>Viridiplantae</taxon>
        <taxon>Streptophyta</taxon>
        <taxon>Embryophyta</taxon>
        <taxon>Tracheophyta</taxon>
        <taxon>Spermatophyta</taxon>
        <taxon>Magnoliopsida</taxon>
        <taxon>eudicotyledons</taxon>
        <taxon>Gunneridae</taxon>
        <taxon>Pentapetalae</taxon>
        <taxon>rosids</taxon>
        <taxon>malvids</taxon>
        <taxon>Brassicales</taxon>
        <taxon>Brassicaceae</taxon>
        <taxon>Brassiceae</taxon>
        <taxon>Raphanus</taxon>
    </lineage>
</organism>
<evidence type="ECO:0000313" key="3">
    <source>
        <dbReference type="RefSeq" id="XP_018484606.1"/>
    </source>
</evidence>
<dbReference type="OrthoDB" id="755532at2759"/>
<dbReference type="AlphaFoldDB" id="A0A6J0NKI3"/>